<dbReference type="Proteomes" id="UP001175227">
    <property type="component" value="Unassembled WGS sequence"/>
</dbReference>
<evidence type="ECO:0000313" key="2">
    <source>
        <dbReference type="Proteomes" id="UP001175227"/>
    </source>
</evidence>
<keyword evidence="2" id="KW-1185">Reference proteome</keyword>
<accession>A0AA39NV54</accession>
<name>A0AA39NV54_9AGAR</name>
<evidence type="ECO:0008006" key="3">
    <source>
        <dbReference type="Google" id="ProtNLM"/>
    </source>
</evidence>
<reference evidence="1" key="1">
    <citation type="submission" date="2023-06" db="EMBL/GenBank/DDBJ databases">
        <authorList>
            <consortium name="Lawrence Berkeley National Laboratory"/>
            <person name="Ahrendt S."/>
            <person name="Sahu N."/>
            <person name="Indic B."/>
            <person name="Wong-Bajracharya J."/>
            <person name="Merenyi Z."/>
            <person name="Ke H.-M."/>
            <person name="Monk M."/>
            <person name="Kocsube S."/>
            <person name="Drula E."/>
            <person name="Lipzen A."/>
            <person name="Balint B."/>
            <person name="Henrissat B."/>
            <person name="Andreopoulos B."/>
            <person name="Martin F.M."/>
            <person name="Harder C.B."/>
            <person name="Rigling D."/>
            <person name="Ford K.L."/>
            <person name="Foster G.D."/>
            <person name="Pangilinan J."/>
            <person name="Papanicolaou A."/>
            <person name="Barry K."/>
            <person name="LaButti K."/>
            <person name="Viragh M."/>
            <person name="Koriabine M."/>
            <person name="Yan M."/>
            <person name="Riley R."/>
            <person name="Champramary S."/>
            <person name="Plett K.L."/>
            <person name="Tsai I.J."/>
            <person name="Slot J."/>
            <person name="Sipos G."/>
            <person name="Plett J."/>
            <person name="Nagy L.G."/>
            <person name="Grigoriev I.V."/>
        </authorList>
    </citation>
    <scope>NUCLEOTIDE SEQUENCE</scope>
    <source>
        <strain evidence="1">ICMP 16352</strain>
    </source>
</reference>
<dbReference type="Gene3D" id="2.60.120.650">
    <property type="entry name" value="Cupin"/>
    <property type="match status" value="1"/>
</dbReference>
<dbReference type="AlphaFoldDB" id="A0AA39NV54"/>
<organism evidence="1 2">
    <name type="scientific">Armillaria novae-zelandiae</name>
    <dbReference type="NCBI Taxonomy" id="153914"/>
    <lineage>
        <taxon>Eukaryota</taxon>
        <taxon>Fungi</taxon>
        <taxon>Dikarya</taxon>
        <taxon>Basidiomycota</taxon>
        <taxon>Agaricomycotina</taxon>
        <taxon>Agaricomycetes</taxon>
        <taxon>Agaricomycetidae</taxon>
        <taxon>Agaricales</taxon>
        <taxon>Marasmiineae</taxon>
        <taxon>Physalacriaceae</taxon>
        <taxon>Armillaria</taxon>
    </lineage>
</organism>
<evidence type="ECO:0000313" key="1">
    <source>
        <dbReference type="EMBL" id="KAK0472341.1"/>
    </source>
</evidence>
<protein>
    <recommendedName>
        <fullName evidence="3">JmjC domain-containing protein</fullName>
    </recommendedName>
</protein>
<comment type="caution">
    <text evidence="1">The sequence shown here is derived from an EMBL/GenBank/DDBJ whole genome shotgun (WGS) entry which is preliminary data.</text>
</comment>
<proteinExistence type="predicted"/>
<sequence>MTDFGVSTLGVHPEAPTIAWDCIRQPESSLAPAQVVLPYVPQGDGNLLQEQADAVSRHAQHSPILEDTNEYVVIMHAPFPPDAQLNDIVMGHLVHHQGIKLEGFHMPEVVEQLTSEYMATHWNVQPARVVEVHGTQFPHLGNTIRQMETPIFPFKKMLHSEFIDSLADPGRSKKILDVPMTHEGAPPPFGLMDDGYDAWNNTSSQYDWPHGLSREQWSDMNWGLLHHATTYTDEHHDTDGKMTLIIGEQGSKLWAVTFPKRPLERRQVDTYFDQALQFAPPTGNNEELCVSFTLVLLPGDIYFQPPGAIHAIYTPEASFTPGARAGLWSTNLDHAPKQVYEGLVWMMLSLPTNPDKHSYLPEHPRAYGITVSKHGATKAQKDLIKQAKAKAFVSVKKCPWVGRAIEYAFRVSQFLSWCDKAGLVGYLQIGVALSDPGERISIAPILREILSEQEAARKAEEGAQIKEAQDAQAANKAKKQGKKFSAIHIWTAHGLFSSLAATPAVPTAVQACLTHSALPTALTVGQLHEIFLDIVPAVLTVGRPSDRLYQPRGVFLQQLSPPPPHPQRAPSTVPAAQPCLAHLPCAAVLLAVLYSEGCILQPPPTGDIWHPFATQDRPIAAMPWTLCPTCSGCIFNPQPVPPGTAASGHASPTHIDIDSGGLFCNAVELENAHSAGDELDDIHIMPECHPASPPSLTSSRSLKCPLVAEQAGGGDLLMAYLF</sequence>
<gene>
    <name evidence="1" type="ORF">IW261DRAFT_1570931</name>
</gene>
<dbReference type="EMBL" id="JAUEPR010000041">
    <property type="protein sequence ID" value="KAK0472341.1"/>
    <property type="molecule type" value="Genomic_DNA"/>
</dbReference>
<dbReference type="SUPFAM" id="SSF51197">
    <property type="entry name" value="Clavaminate synthase-like"/>
    <property type="match status" value="1"/>
</dbReference>